<keyword evidence="1" id="KW-1133">Transmembrane helix</keyword>
<dbReference type="Proteomes" id="UP000199026">
    <property type="component" value="Unassembled WGS sequence"/>
</dbReference>
<accession>A0A1H3KJT3</accession>
<dbReference type="InterPro" id="IPR009875">
    <property type="entry name" value="PilZ_domain"/>
</dbReference>
<feature type="signal peptide" evidence="2">
    <location>
        <begin position="1"/>
        <end position="23"/>
    </location>
</feature>
<evidence type="ECO:0000313" key="5">
    <source>
        <dbReference type="Proteomes" id="UP000199026"/>
    </source>
</evidence>
<gene>
    <name evidence="4" type="ORF">SAMN05444486_102596</name>
</gene>
<dbReference type="SUPFAM" id="SSF141371">
    <property type="entry name" value="PilZ domain-like"/>
    <property type="match status" value="1"/>
</dbReference>
<keyword evidence="1" id="KW-0812">Transmembrane</keyword>
<feature type="transmembrane region" description="Helical" evidence="1">
    <location>
        <begin position="158"/>
        <end position="178"/>
    </location>
</feature>
<dbReference type="EMBL" id="FNPR01000002">
    <property type="protein sequence ID" value="SDY52472.1"/>
    <property type="molecule type" value="Genomic_DNA"/>
</dbReference>
<name>A0A1H3KJT3_9RHOB</name>
<evidence type="ECO:0000256" key="1">
    <source>
        <dbReference type="SAM" id="Phobius"/>
    </source>
</evidence>
<dbReference type="GeneID" id="78124663"/>
<dbReference type="Pfam" id="PF07238">
    <property type="entry name" value="PilZ"/>
    <property type="match status" value="1"/>
</dbReference>
<dbReference type="Gene3D" id="2.40.10.220">
    <property type="entry name" value="predicted glycosyltransferase like domains"/>
    <property type="match status" value="1"/>
</dbReference>
<sequence>MLRLTRLFSQSCLGLVFWATSLAAETCEIEQWLVDFQIATVNFVEEAYTPMADEMASRLQNVASEHSNDSLRRALRDSGHEEHEALILRVTEHQKLMLRSFNRYGPQKLFETRQVKKMRALLGPLQEVLQGLDCAEDPSWGPSGGVGSNFPIGPHRPVATSFALLGLIAFIAGALTLHTRYIQKCRRREQRYPCNRAVQLSAYNRTQAAQSLDISQNGMKLRSDWQCPLGTPCQVIIGNIFIAGKIRWSNAEYCGVNFDHPLDQTVLQQVLELGQTAPNAVPA</sequence>
<dbReference type="GO" id="GO:0035438">
    <property type="term" value="F:cyclic-di-GMP binding"/>
    <property type="evidence" value="ECO:0007669"/>
    <property type="project" value="InterPro"/>
</dbReference>
<dbReference type="OrthoDB" id="7822648at2"/>
<dbReference type="RefSeq" id="WP_089890619.1">
    <property type="nucleotide sequence ID" value="NZ_CALJFH010000012.1"/>
</dbReference>
<dbReference type="STRING" id="576131.SAMN05444486_102596"/>
<evidence type="ECO:0000313" key="4">
    <source>
        <dbReference type="EMBL" id="SDY52472.1"/>
    </source>
</evidence>
<keyword evidence="2" id="KW-0732">Signal</keyword>
<keyword evidence="1" id="KW-0472">Membrane</keyword>
<feature type="chain" id="PRO_5011615947" evidence="2">
    <location>
        <begin position="24"/>
        <end position="283"/>
    </location>
</feature>
<feature type="domain" description="PilZ" evidence="3">
    <location>
        <begin position="186"/>
        <end position="270"/>
    </location>
</feature>
<organism evidence="4 5">
    <name type="scientific">Lentibacter algarum</name>
    <dbReference type="NCBI Taxonomy" id="576131"/>
    <lineage>
        <taxon>Bacteria</taxon>
        <taxon>Pseudomonadati</taxon>
        <taxon>Pseudomonadota</taxon>
        <taxon>Alphaproteobacteria</taxon>
        <taxon>Rhodobacterales</taxon>
        <taxon>Roseobacteraceae</taxon>
        <taxon>Lentibacter</taxon>
    </lineage>
</organism>
<dbReference type="AlphaFoldDB" id="A0A1H3KJT3"/>
<evidence type="ECO:0000256" key="2">
    <source>
        <dbReference type="SAM" id="SignalP"/>
    </source>
</evidence>
<evidence type="ECO:0000259" key="3">
    <source>
        <dbReference type="Pfam" id="PF07238"/>
    </source>
</evidence>
<keyword evidence="5" id="KW-1185">Reference proteome</keyword>
<reference evidence="4 5" key="1">
    <citation type="submission" date="2016-10" db="EMBL/GenBank/DDBJ databases">
        <authorList>
            <person name="de Groot N.N."/>
        </authorList>
    </citation>
    <scope>NUCLEOTIDE SEQUENCE [LARGE SCALE GENOMIC DNA]</scope>
    <source>
        <strain evidence="4 5">DSM 24677</strain>
    </source>
</reference>
<proteinExistence type="predicted"/>
<protein>
    <submittedName>
        <fullName evidence="4">PilZ domain-containing protein</fullName>
    </submittedName>
</protein>